<protein>
    <submittedName>
        <fullName evidence="2">Uncharacterized protein</fullName>
    </submittedName>
</protein>
<evidence type="ECO:0000313" key="3">
    <source>
        <dbReference type="Proteomes" id="UP000593577"/>
    </source>
</evidence>
<dbReference type="AlphaFoldDB" id="A0A7J8YFI6"/>
<gene>
    <name evidence="2" type="ORF">Goari_021841</name>
</gene>
<proteinExistence type="predicted"/>
<organism evidence="2 3">
    <name type="scientific">Gossypium aridum</name>
    <name type="common">American cotton</name>
    <name type="synonym">Erioxylum aridum</name>
    <dbReference type="NCBI Taxonomy" id="34290"/>
    <lineage>
        <taxon>Eukaryota</taxon>
        <taxon>Viridiplantae</taxon>
        <taxon>Streptophyta</taxon>
        <taxon>Embryophyta</taxon>
        <taxon>Tracheophyta</taxon>
        <taxon>Spermatophyta</taxon>
        <taxon>Magnoliopsida</taxon>
        <taxon>eudicotyledons</taxon>
        <taxon>Gunneridae</taxon>
        <taxon>Pentapetalae</taxon>
        <taxon>rosids</taxon>
        <taxon>malvids</taxon>
        <taxon>Malvales</taxon>
        <taxon>Malvaceae</taxon>
        <taxon>Malvoideae</taxon>
        <taxon>Gossypium</taxon>
    </lineage>
</organism>
<dbReference type="InterPro" id="IPR036770">
    <property type="entry name" value="Ankyrin_rpt-contain_sf"/>
</dbReference>
<keyword evidence="3" id="KW-1185">Reference proteome</keyword>
<sequence>MTPNHDYVLHVNLATEETAACLLNRFLSILNFLPVKYVFITVEYVRFYRSLIIFVTMIRGEKRSDFISKCPSLLIQTNAKGQTPLHVAVRYGHSAIVKLIIKSCAKARDGDLEKLGMDQVNAVREMLRIRDQESNTALHEAARCGIHHVPLLLSKLQLCTQLDFGWSLIINGSSIKLGVLNCVLLKY</sequence>
<dbReference type="Proteomes" id="UP000593577">
    <property type="component" value="Unassembled WGS sequence"/>
</dbReference>
<dbReference type="Gene3D" id="1.25.40.20">
    <property type="entry name" value="Ankyrin repeat-containing domain"/>
    <property type="match status" value="1"/>
</dbReference>
<dbReference type="PROSITE" id="PS50297">
    <property type="entry name" value="ANK_REP_REGION"/>
    <property type="match status" value="1"/>
</dbReference>
<feature type="repeat" description="ANK" evidence="1">
    <location>
        <begin position="80"/>
        <end position="112"/>
    </location>
</feature>
<evidence type="ECO:0000313" key="2">
    <source>
        <dbReference type="EMBL" id="MBA0698347.1"/>
    </source>
</evidence>
<dbReference type="Pfam" id="PF12796">
    <property type="entry name" value="Ank_2"/>
    <property type="match status" value="1"/>
</dbReference>
<name>A0A7J8YFI6_GOSAI</name>
<dbReference type="PANTHER" id="PTHR24121">
    <property type="entry name" value="NO MECHANORECEPTOR POTENTIAL C, ISOFORM D-RELATED"/>
    <property type="match status" value="1"/>
</dbReference>
<reference evidence="2 3" key="1">
    <citation type="journal article" date="2019" name="Genome Biol. Evol.">
        <title>Insights into the evolution of the New World diploid cottons (Gossypium, subgenus Houzingenia) based on genome sequencing.</title>
        <authorList>
            <person name="Grover C.E."/>
            <person name="Arick M.A. 2nd"/>
            <person name="Thrash A."/>
            <person name="Conover J.L."/>
            <person name="Sanders W.S."/>
            <person name="Peterson D.G."/>
            <person name="Frelichowski J.E."/>
            <person name="Scheffler J.A."/>
            <person name="Scheffler B.E."/>
            <person name="Wendel J.F."/>
        </authorList>
    </citation>
    <scope>NUCLEOTIDE SEQUENCE [LARGE SCALE GENOMIC DNA]</scope>
    <source>
        <strain evidence="2">185</strain>
        <tissue evidence="2">Leaf</tissue>
    </source>
</reference>
<comment type="caution">
    <text evidence="2">The sequence shown here is derived from an EMBL/GenBank/DDBJ whole genome shotgun (WGS) entry which is preliminary data.</text>
</comment>
<evidence type="ECO:0000256" key="1">
    <source>
        <dbReference type="PROSITE-ProRule" id="PRU00023"/>
    </source>
</evidence>
<dbReference type="SUPFAM" id="SSF48403">
    <property type="entry name" value="Ankyrin repeat"/>
    <property type="match status" value="1"/>
</dbReference>
<dbReference type="PROSITE" id="PS50088">
    <property type="entry name" value="ANK_REPEAT"/>
    <property type="match status" value="1"/>
</dbReference>
<dbReference type="SMART" id="SM00248">
    <property type="entry name" value="ANK"/>
    <property type="match status" value="1"/>
</dbReference>
<keyword evidence="1" id="KW-0040">ANK repeat</keyword>
<accession>A0A7J8YFI6</accession>
<dbReference type="InterPro" id="IPR002110">
    <property type="entry name" value="Ankyrin_rpt"/>
</dbReference>
<dbReference type="PANTHER" id="PTHR24121:SF22">
    <property type="entry name" value="PROTEIN ACCELERATED CELL DEATH 6-LIKE"/>
    <property type="match status" value="1"/>
</dbReference>
<dbReference type="EMBL" id="JABFAA010000012">
    <property type="protein sequence ID" value="MBA0698347.1"/>
    <property type="molecule type" value="Genomic_DNA"/>
</dbReference>